<feature type="compositionally biased region" description="Basic residues" evidence="1">
    <location>
        <begin position="470"/>
        <end position="479"/>
    </location>
</feature>
<dbReference type="Gene3D" id="1.25.40.90">
    <property type="match status" value="1"/>
</dbReference>
<feature type="compositionally biased region" description="Low complexity" evidence="1">
    <location>
        <begin position="719"/>
        <end position="733"/>
    </location>
</feature>
<protein>
    <recommendedName>
        <fullName evidence="2">CID domain-containing protein</fullName>
    </recommendedName>
</protein>
<feature type="compositionally biased region" description="Pro residues" evidence="1">
    <location>
        <begin position="707"/>
        <end position="718"/>
    </location>
</feature>
<feature type="compositionally biased region" description="Low complexity" evidence="1">
    <location>
        <begin position="373"/>
        <end position="397"/>
    </location>
</feature>
<dbReference type="Proteomes" id="UP000076874">
    <property type="component" value="Unassembled WGS sequence"/>
</dbReference>
<evidence type="ECO:0000313" key="3">
    <source>
        <dbReference type="EMBL" id="OAA66957.1"/>
    </source>
</evidence>
<feature type="compositionally biased region" description="Basic and acidic residues" evidence="1">
    <location>
        <begin position="434"/>
        <end position="444"/>
    </location>
</feature>
<gene>
    <name evidence="3" type="ORF">SPI_01533</name>
</gene>
<dbReference type="EMBL" id="AZHD01000002">
    <property type="protein sequence ID" value="OAA66957.1"/>
    <property type="molecule type" value="Genomic_DNA"/>
</dbReference>
<feature type="compositionally biased region" description="Low complexity" evidence="1">
    <location>
        <begin position="667"/>
        <end position="677"/>
    </location>
</feature>
<dbReference type="Pfam" id="PF04818">
    <property type="entry name" value="CID"/>
    <property type="match status" value="1"/>
</dbReference>
<feature type="compositionally biased region" description="Basic and acidic residues" evidence="1">
    <location>
        <begin position="500"/>
        <end position="520"/>
    </location>
</feature>
<reference evidence="3 4" key="1">
    <citation type="journal article" date="2016" name="Genome Biol. Evol.">
        <title>Divergent and convergent evolution of fungal pathogenicity.</title>
        <authorList>
            <person name="Shang Y."/>
            <person name="Xiao G."/>
            <person name="Zheng P."/>
            <person name="Cen K."/>
            <person name="Zhan S."/>
            <person name="Wang C."/>
        </authorList>
    </citation>
    <scope>NUCLEOTIDE SEQUENCE [LARGE SCALE GENOMIC DNA]</scope>
    <source>
        <strain evidence="3 4">RCEF 264</strain>
    </source>
</reference>
<dbReference type="InterPro" id="IPR008942">
    <property type="entry name" value="ENTH_VHS"/>
</dbReference>
<dbReference type="GO" id="GO:0048471">
    <property type="term" value="C:perinuclear region of cytoplasm"/>
    <property type="evidence" value="ECO:0007669"/>
    <property type="project" value="TreeGrafter"/>
</dbReference>
<feature type="compositionally biased region" description="Pro residues" evidence="1">
    <location>
        <begin position="615"/>
        <end position="666"/>
    </location>
</feature>
<feature type="compositionally biased region" description="Basic residues" evidence="1">
    <location>
        <begin position="521"/>
        <end position="537"/>
    </location>
</feature>
<proteinExistence type="predicted"/>
<comment type="caution">
    <text evidence="3">The sequence shown here is derived from an EMBL/GenBank/DDBJ whole genome shotgun (WGS) entry which is preliminary data.</text>
</comment>
<feature type="domain" description="CID" evidence="2">
    <location>
        <begin position="26"/>
        <end position="192"/>
    </location>
</feature>
<evidence type="ECO:0000256" key="1">
    <source>
        <dbReference type="SAM" id="MobiDB-lite"/>
    </source>
</evidence>
<dbReference type="PANTHER" id="PTHR12323">
    <property type="entry name" value="SR-RELATED CTD ASSOCIATED FACTOR 6"/>
    <property type="match status" value="1"/>
</dbReference>
<dbReference type="InterPro" id="IPR006569">
    <property type="entry name" value="CID_dom"/>
</dbReference>
<dbReference type="PANTHER" id="PTHR12323:SF0">
    <property type="entry name" value="CALCIUM HOMEOSTASIS ENDOPLASMIC RETICULUM PROTEIN"/>
    <property type="match status" value="1"/>
</dbReference>
<dbReference type="STRING" id="1081102.A0A167Z1E4"/>
<feature type="compositionally biased region" description="Basic residues" evidence="1">
    <location>
        <begin position="445"/>
        <end position="460"/>
    </location>
</feature>
<dbReference type="PROSITE" id="PS51391">
    <property type="entry name" value="CID"/>
    <property type="match status" value="1"/>
</dbReference>
<dbReference type="AlphaFoldDB" id="A0A167Z1E4"/>
<sequence>MAATADLAIAKAALSAVLFRAEPVPCSRDDIDHFHGLLSLVTTCCSPANVQKCKQWILQHVVVSSARTAALGKYLAALANSLTPAVAATEITSSADRPGSRSNKPTSARRKRLHLLYLVNDVLFHTTFREPNTAFRTSLAPYLLPLVQSAASFARAPKQQRKIRSLLDLWADKGYLDEAALTKLRAAADAGPVLAEKKKQDELQQQNQQNDVAGRLLPAKEAPFVLPALHGDPATPWYDLPAATWLAVLEPNSTRVMNPATIKPLPLRPGPADPLLVSSVKKLLADVDRIYNPANDVTNGADADMDALGERVEIDLFSGDVLDGDTYYGWSRAFCKKMKERRKGRTAQANLKGSASPGKGSSAAQEVRPSPRPSSRSPSRSRSLSSSPSLSPSPRNFNHGRRRRSPRHTSPSDGSSRSPSRPAFKRRRTSPPRDGSRGRSETRSRSRSRNRSRSRSRKYNQIRSGSRLRVPSHHRRRSRETRERSRDRSPRSASPYSPTLRDEGDGHRTHQHHRHDDHPRHDRRGHGYHRSRHGGYHRGRDASWSKSRSRSRSPSSRSRSRSPPGRRNAAWDRYSRSPANENERMRHPPEGFLPPRPPSFAQLGGSGQPGVPYSQIPPPPPPPLPPLPPQPGAPGFPFIPPPPPNYQGQWPPPPPPVPPPPFPPQMMPGQPQWMAPPTGAPPPPPPPPPAAGNIVWAGGWSHGMPNAAPPQVQPPFLPPQQHQYQPYYQGNPPKHTYPPQQEGGRGGNGWNESRRW</sequence>
<organism evidence="3 4">
    <name type="scientific">Niveomyces insectorum RCEF 264</name>
    <dbReference type="NCBI Taxonomy" id="1081102"/>
    <lineage>
        <taxon>Eukaryota</taxon>
        <taxon>Fungi</taxon>
        <taxon>Dikarya</taxon>
        <taxon>Ascomycota</taxon>
        <taxon>Pezizomycotina</taxon>
        <taxon>Sordariomycetes</taxon>
        <taxon>Hypocreomycetidae</taxon>
        <taxon>Hypocreales</taxon>
        <taxon>Cordycipitaceae</taxon>
        <taxon>Niveomyces</taxon>
    </lineage>
</organism>
<evidence type="ECO:0000259" key="2">
    <source>
        <dbReference type="PROSITE" id="PS51391"/>
    </source>
</evidence>
<feature type="compositionally biased region" description="Low complexity" evidence="1">
    <location>
        <begin position="352"/>
        <end position="364"/>
    </location>
</feature>
<name>A0A167Z1E4_9HYPO</name>
<feature type="compositionally biased region" description="Low complexity" evidence="1">
    <location>
        <begin position="552"/>
        <end position="567"/>
    </location>
</feature>
<dbReference type="OrthoDB" id="21470at2759"/>
<accession>A0A167Z1E4</accession>
<keyword evidence="4" id="KW-1185">Reference proteome</keyword>
<dbReference type="GO" id="GO:0006874">
    <property type="term" value="P:intracellular calcium ion homeostasis"/>
    <property type="evidence" value="ECO:0007669"/>
    <property type="project" value="TreeGrafter"/>
</dbReference>
<feature type="compositionally biased region" description="Low complexity" evidence="1">
    <location>
        <begin position="411"/>
        <end position="422"/>
    </location>
</feature>
<feature type="compositionally biased region" description="Basic residues" evidence="1">
    <location>
        <begin position="398"/>
        <end position="407"/>
    </location>
</feature>
<feature type="compositionally biased region" description="Pro residues" evidence="1">
    <location>
        <begin position="678"/>
        <end position="690"/>
    </location>
</feature>
<feature type="compositionally biased region" description="Basic and acidic residues" evidence="1">
    <location>
        <begin position="569"/>
        <end position="589"/>
    </location>
</feature>
<feature type="region of interest" description="Disordered" evidence="1">
    <location>
        <begin position="340"/>
        <end position="756"/>
    </location>
</feature>
<feature type="compositionally biased region" description="Basic and acidic residues" evidence="1">
    <location>
        <begin position="480"/>
        <end position="490"/>
    </location>
</feature>
<evidence type="ECO:0000313" key="4">
    <source>
        <dbReference type="Proteomes" id="UP000076874"/>
    </source>
</evidence>